<evidence type="ECO:0000313" key="1">
    <source>
        <dbReference type="EMBL" id="CAG8792675.1"/>
    </source>
</evidence>
<reference evidence="1 2" key="1">
    <citation type="submission" date="2021-06" db="EMBL/GenBank/DDBJ databases">
        <authorList>
            <person name="Kallberg Y."/>
            <person name="Tangrot J."/>
            <person name="Rosling A."/>
        </authorList>
    </citation>
    <scope>NUCLEOTIDE SEQUENCE [LARGE SCALE GENOMIC DNA]</scope>
    <source>
        <strain evidence="1 2">120-4 pot B 10/14</strain>
    </source>
</reference>
<name>A0ABN7VQ97_GIGMA</name>
<feature type="non-terminal residue" evidence="1">
    <location>
        <position position="49"/>
    </location>
</feature>
<organism evidence="1 2">
    <name type="scientific">Gigaspora margarita</name>
    <dbReference type="NCBI Taxonomy" id="4874"/>
    <lineage>
        <taxon>Eukaryota</taxon>
        <taxon>Fungi</taxon>
        <taxon>Fungi incertae sedis</taxon>
        <taxon>Mucoromycota</taxon>
        <taxon>Glomeromycotina</taxon>
        <taxon>Glomeromycetes</taxon>
        <taxon>Diversisporales</taxon>
        <taxon>Gigasporaceae</taxon>
        <taxon>Gigaspora</taxon>
    </lineage>
</organism>
<accession>A0ABN7VQ97</accession>
<dbReference type="EMBL" id="CAJVQB010019895">
    <property type="protein sequence ID" value="CAG8792675.1"/>
    <property type="molecule type" value="Genomic_DNA"/>
</dbReference>
<comment type="caution">
    <text evidence="1">The sequence shown here is derived from an EMBL/GenBank/DDBJ whole genome shotgun (WGS) entry which is preliminary data.</text>
</comment>
<dbReference type="Proteomes" id="UP000789901">
    <property type="component" value="Unassembled WGS sequence"/>
</dbReference>
<gene>
    <name evidence="1" type="ORF">GMARGA_LOCUS21494</name>
</gene>
<evidence type="ECO:0000313" key="2">
    <source>
        <dbReference type="Proteomes" id="UP000789901"/>
    </source>
</evidence>
<keyword evidence="2" id="KW-1185">Reference proteome</keyword>
<sequence length="49" mass="5755">MAIPIFKYSENEAVSVHLSSIDKNNKGWQLKSNEIEFRMNNKYRIGQPK</sequence>
<protein>
    <submittedName>
        <fullName evidence="1">21299_t:CDS:1</fullName>
    </submittedName>
</protein>
<proteinExistence type="predicted"/>